<proteinExistence type="inferred from homology"/>
<dbReference type="CDD" id="cd03884">
    <property type="entry name" value="M20_bAS"/>
    <property type="match status" value="1"/>
</dbReference>
<keyword evidence="6" id="KW-0464">Manganese</keyword>
<dbReference type="GeneID" id="78507747"/>
<keyword evidence="4 7" id="KW-0479">Metal-binding</keyword>
<keyword evidence="7" id="KW-0862">Zinc</keyword>
<dbReference type="Gene3D" id="3.30.70.360">
    <property type="match status" value="1"/>
</dbReference>
<evidence type="ECO:0000259" key="8">
    <source>
        <dbReference type="Pfam" id="PF07687"/>
    </source>
</evidence>
<feature type="binding site" evidence="7">
    <location>
        <position position="128"/>
    </location>
    <ligand>
        <name>Zn(2+)</name>
        <dbReference type="ChEBI" id="CHEBI:29105"/>
        <label>2</label>
    </ligand>
</feature>
<evidence type="ECO:0000256" key="2">
    <source>
        <dbReference type="ARBA" id="ARBA00006153"/>
    </source>
</evidence>
<dbReference type="Pfam" id="PF07687">
    <property type="entry name" value="M20_dimer"/>
    <property type="match status" value="1"/>
</dbReference>
<dbReference type="Proteomes" id="UP000215383">
    <property type="component" value="Chromosome 1"/>
</dbReference>
<dbReference type="InterPro" id="IPR010158">
    <property type="entry name" value="Amidase_Cbmase"/>
</dbReference>
<dbReference type="GO" id="GO:0046872">
    <property type="term" value="F:metal ion binding"/>
    <property type="evidence" value="ECO:0007669"/>
    <property type="project" value="UniProtKB-KW"/>
</dbReference>
<dbReference type="NCBIfam" id="NF006771">
    <property type="entry name" value="PRK09290.1-5"/>
    <property type="match status" value="1"/>
</dbReference>
<evidence type="ECO:0000256" key="4">
    <source>
        <dbReference type="ARBA" id="ARBA00022723"/>
    </source>
</evidence>
<gene>
    <name evidence="9" type="primary">amaB_2</name>
    <name evidence="9" type="ORF">SAMEA4364220_01756</name>
</gene>
<dbReference type="InterPro" id="IPR011650">
    <property type="entry name" value="Peptidase_M20_dimer"/>
</dbReference>
<protein>
    <submittedName>
        <fullName evidence="9">N-carbamoyl-L-amino acid hydrolase</fullName>
        <ecNumber evidence="9">3.5.1.87</ecNumber>
    </submittedName>
</protein>
<dbReference type="GO" id="GO:0050538">
    <property type="term" value="F:N-carbamoyl-L-amino-acid hydrolase activity"/>
    <property type="evidence" value="ECO:0007669"/>
    <property type="project" value="UniProtKB-EC"/>
</dbReference>
<dbReference type="RefSeq" id="WP_027890046.1">
    <property type="nucleotide sequence ID" value="NZ_LT906446.1"/>
</dbReference>
<sequence>MEIKANAENIKTWLETINTFNSTPEFGTTRVLFTDVEVKAREYVKSEMRKLNLKVHEDAIGNIFGVLEGTRPELPPIWTGSHIDTVLNAGMFDGMSGVVAGLEAVRLIQANNLKHERNIIVVVYTSEEPTRFKLGCLGSRAMAGKLDEKQAKELVDDDGNTLYKVLTKLGFPVQDFDKVPIKKGSVYGAVELHIDQNGVLEKAGKPIGIVKTICAPSVFDVEVVGKQSHAGGTTMEDRQDAFMATAEIALALEKLGKTSQSEYTTTTIGRVQVIPNAVNVIPGKVISSIDIRDCDYDYKNDLIAKLKEEIKAIAKKRNVVVNITQYNNDYPMKCDENIIKKLEAACEKENTSYIKTISGAFHDSMLVGEFAPVAMIFVPSKDGISHSPNEWTDFADIAAGANILTDVLVELANEV</sequence>
<feature type="domain" description="Peptidase M20 dimerisation" evidence="8">
    <location>
        <begin position="220"/>
        <end position="316"/>
    </location>
</feature>
<evidence type="ECO:0000313" key="10">
    <source>
        <dbReference type="Proteomes" id="UP000215383"/>
    </source>
</evidence>
<evidence type="ECO:0000256" key="3">
    <source>
        <dbReference type="ARBA" id="ARBA00011738"/>
    </source>
</evidence>
<evidence type="ECO:0000256" key="6">
    <source>
        <dbReference type="ARBA" id="ARBA00023211"/>
    </source>
</evidence>
<reference evidence="9 10" key="1">
    <citation type="submission" date="2017-06" db="EMBL/GenBank/DDBJ databases">
        <authorList>
            <consortium name="Pathogen Informatics"/>
        </authorList>
    </citation>
    <scope>NUCLEOTIDE SEQUENCE [LARGE SCALE GENOMIC DNA]</scope>
    <source>
        <strain evidence="9 10">NCTC10570</strain>
    </source>
</reference>
<dbReference type="Gene3D" id="3.40.630.10">
    <property type="entry name" value="Zn peptidases"/>
    <property type="match status" value="1"/>
</dbReference>
<feature type="binding site" evidence="7">
    <location>
        <position position="386"/>
    </location>
    <ligand>
        <name>Zn(2+)</name>
        <dbReference type="ChEBI" id="CHEBI:29105"/>
        <label>2</label>
    </ligand>
</feature>
<evidence type="ECO:0000313" key="9">
    <source>
        <dbReference type="EMBL" id="SNV03346.1"/>
    </source>
</evidence>
<dbReference type="eggNOG" id="COG0624">
    <property type="taxonomic scope" value="Bacteria"/>
</dbReference>
<comment type="similarity">
    <text evidence="2">Belongs to the peptidase M20 family.</text>
</comment>
<dbReference type="SUPFAM" id="SSF55031">
    <property type="entry name" value="Bacterial exopeptidase dimerisation domain"/>
    <property type="match status" value="1"/>
</dbReference>
<dbReference type="InterPro" id="IPR002933">
    <property type="entry name" value="Peptidase_M20"/>
</dbReference>
<dbReference type="PIRSF" id="PIRSF001235">
    <property type="entry name" value="Amidase_carbamoylase"/>
    <property type="match status" value="1"/>
</dbReference>
<dbReference type="SUPFAM" id="SSF53187">
    <property type="entry name" value="Zn-dependent exopeptidases"/>
    <property type="match status" value="1"/>
</dbReference>
<evidence type="ECO:0000256" key="1">
    <source>
        <dbReference type="ARBA" id="ARBA00001936"/>
    </source>
</evidence>
<organism evidence="9 10">
    <name type="scientific">Megamonas hypermegale</name>
    <dbReference type="NCBI Taxonomy" id="158847"/>
    <lineage>
        <taxon>Bacteria</taxon>
        <taxon>Bacillati</taxon>
        <taxon>Bacillota</taxon>
        <taxon>Negativicutes</taxon>
        <taxon>Selenomonadales</taxon>
        <taxon>Selenomonadaceae</taxon>
        <taxon>Megamonas</taxon>
    </lineage>
</organism>
<keyword evidence="5 9" id="KW-0378">Hydrolase</keyword>
<dbReference type="NCBIfam" id="TIGR01879">
    <property type="entry name" value="hydantase"/>
    <property type="match status" value="1"/>
</dbReference>
<comment type="cofactor">
    <cofactor evidence="7">
        <name>Zn(2+)</name>
        <dbReference type="ChEBI" id="CHEBI:29105"/>
    </cofactor>
    <text evidence="7">Binds 2 Zn(2+) ions per subunit.</text>
</comment>
<dbReference type="EMBL" id="LT906446">
    <property type="protein sequence ID" value="SNV03346.1"/>
    <property type="molecule type" value="Genomic_DNA"/>
</dbReference>
<dbReference type="EC" id="3.5.1.87" evidence="9"/>
<keyword evidence="10" id="KW-1185">Reference proteome</keyword>
<dbReference type="Pfam" id="PF01546">
    <property type="entry name" value="Peptidase_M20"/>
    <property type="match status" value="1"/>
</dbReference>
<dbReference type="PANTHER" id="PTHR32494:SF19">
    <property type="entry name" value="ALLANTOATE DEIMINASE-RELATED"/>
    <property type="match status" value="1"/>
</dbReference>
<dbReference type="GO" id="GO:0016813">
    <property type="term" value="F:hydrolase activity, acting on carbon-nitrogen (but not peptide) bonds, in linear amidines"/>
    <property type="evidence" value="ECO:0007669"/>
    <property type="project" value="InterPro"/>
</dbReference>
<evidence type="ECO:0000256" key="7">
    <source>
        <dbReference type="PIRSR" id="PIRSR001235-1"/>
    </source>
</evidence>
<feature type="binding site" evidence="7">
    <location>
        <position position="82"/>
    </location>
    <ligand>
        <name>Zn(2+)</name>
        <dbReference type="ChEBI" id="CHEBI:29105"/>
        <label>1</label>
    </ligand>
</feature>
<accession>A0A239U084</accession>
<feature type="binding site" evidence="7">
    <location>
        <position position="193"/>
    </location>
    <ligand>
        <name>Zn(2+)</name>
        <dbReference type="ChEBI" id="CHEBI:29105"/>
        <label>1</label>
    </ligand>
</feature>
<dbReference type="PANTHER" id="PTHR32494">
    <property type="entry name" value="ALLANTOATE DEIMINASE-RELATED"/>
    <property type="match status" value="1"/>
</dbReference>
<dbReference type="InterPro" id="IPR036264">
    <property type="entry name" value="Bact_exopeptidase_dim_dom"/>
</dbReference>
<comment type="subunit">
    <text evidence="3">Homodimer.</text>
</comment>
<feature type="binding site" evidence="7">
    <location>
        <position position="93"/>
    </location>
    <ligand>
        <name>Zn(2+)</name>
        <dbReference type="ChEBI" id="CHEBI:29105"/>
        <label>1</label>
    </ligand>
</feature>
<dbReference type="AlphaFoldDB" id="A0A239U084"/>
<comment type="cofactor">
    <cofactor evidence="1">
        <name>Mn(2+)</name>
        <dbReference type="ChEBI" id="CHEBI:29035"/>
    </cofactor>
</comment>
<feature type="binding site" evidence="7">
    <location>
        <position position="93"/>
    </location>
    <ligand>
        <name>Zn(2+)</name>
        <dbReference type="ChEBI" id="CHEBI:29105"/>
        <label>2</label>
    </ligand>
</feature>
<evidence type="ECO:0000256" key="5">
    <source>
        <dbReference type="ARBA" id="ARBA00022801"/>
    </source>
</evidence>
<name>A0A239U084_9FIRM</name>